<comment type="caution">
    <text evidence="1">The sequence shown here is derived from an EMBL/GenBank/DDBJ whole genome shotgun (WGS) entry which is preliminary data.</text>
</comment>
<gene>
    <name evidence="1" type="ORF">DES41_107346</name>
</gene>
<sequence>MPFDFDAAVQAPFRMQPGLRRLAPGAVQLSPVRPGSAHWRAKLAVLSAHAPQALCATPGFDATPALQALCRHAAAEHPAAWTWDGARAQAPALGLAVAGDAVHPLRSAADAAALACLQALPPGWRLAGLLSLAFAEDFAVLDAASTTIPWLAVALPSHWAPELKVGRPFAAVHAPVADNALLLRAAQGLARLVSGPEHWERFVWTVSPHGALAAHPAHLPPGGWQGLPLDAAWWRTERQTFIPVPGVAQAVFTILVEVQPLALAIGTSARAARLHAAIASMGAEVLAYRGLAGVHGRLLDWLAARC</sequence>
<dbReference type="EMBL" id="QPJK01000007">
    <property type="protein sequence ID" value="RCW68824.1"/>
    <property type="molecule type" value="Genomic_DNA"/>
</dbReference>
<dbReference type="Pfam" id="PF11927">
    <property type="entry name" value="HODM_asu-like"/>
    <property type="match status" value="1"/>
</dbReference>
<organism evidence="1 2">
    <name type="scientific">Pseudorhodoferax soli</name>
    <dbReference type="NCBI Taxonomy" id="545864"/>
    <lineage>
        <taxon>Bacteria</taxon>
        <taxon>Pseudomonadati</taxon>
        <taxon>Pseudomonadota</taxon>
        <taxon>Betaproteobacteria</taxon>
        <taxon>Burkholderiales</taxon>
        <taxon>Comamonadaceae</taxon>
    </lineage>
</organism>
<protein>
    <submittedName>
        <fullName evidence="1">Uncharacterized protein DUF3445</fullName>
    </submittedName>
</protein>
<reference evidence="1 2" key="1">
    <citation type="submission" date="2018-07" db="EMBL/GenBank/DDBJ databases">
        <title>Genomic Encyclopedia of Type Strains, Phase IV (KMG-IV): sequencing the most valuable type-strain genomes for metagenomic binning, comparative biology and taxonomic classification.</title>
        <authorList>
            <person name="Goeker M."/>
        </authorList>
    </citation>
    <scope>NUCLEOTIDE SEQUENCE [LARGE SCALE GENOMIC DNA]</scope>
    <source>
        <strain evidence="1 2">DSM 21634</strain>
    </source>
</reference>
<proteinExistence type="predicted"/>
<dbReference type="Proteomes" id="UP000252884">
    <property type="component" value="Unassembled WGS sequence"/>
</dbReference>
<keyword evidence="2" id="KW-1185">Reference proteome</keyword>
<dbReference type="InterPro" id="IPR021848">
    <property type="entry name" value="HODM_asu-like"/>
</dbReference>
<name>A0A368XS35_9BURK</name>
<accession>A0A368XS35</accession>
<dbReference type="AlphaFoldDB" id="A0A368XS35"/>
<dbReference type="RefSeq" id="WP_170168287.1">
    <property type="nucleotide sequence ID" value="NZ_QPJK01000007.1"/>
</dbReference>
<evidence type="ECO:0000313" key="1">
    <source>
        <dbReference type="EMBL" id="RCW68824.1"/>
    </source>
</evidence>
<evidence type="ECO:0000313" key="2">
    <source>
        <dbReference type="Proteomes" id="UP000252884"/>
    </source>
</evidence>